<dbReference type="EMBL" id="GBRH01224375">
    <property type="protein sequence ID" value="JAD73520.1"/>
    <property type="molecule type" value="Transcribed_RNA"/>
</dbReference>
<protein>
    <submittedName>
        <fullName evidence="1">Uncharacterized protein</fullName>
    </submittedName>
</protein>
<organism evidence="1">
    <name type="scientific">Arundo donax</name>
    <name type="common">Giant reed</name>
    <name type="synonym">Donax arundinaceus</name>
    <dbReference type="NCBI Taxonomy" id="35708"/>
    <lineage>
        <taxon>Eukaryota</taxon>
        <taxon>Viridiplantae</taxon>
        <taxon>Streptophyta</taxon>
        <taxon>Embryophyta</taxon>
        <taxon>Tracheophyta</taxon>
        <taxon>Spermatophyta</taxon>
        <taxon>Magnoliopsida</taxon>
        <taxon>Liliopsida</taxon>
        <taxon>Poales</taxon>
        <taxon>Poaceae</taxon>
        <taxon>PACMAD clade</taxon>
        <taxon>Arundinoideae</taxon>
        <taxon>Arundineae</taxon>
        <taxon>Arundo</taxon>
    </lineage>
</organism>
<accession>A0A0A9CJE7</accession>
<name>A0A0A9CJE7_ARUDO</name>
<proteinExistence type="predicted"/>
<dbReference type="AlphaFoldDB" id="A0A0A9CJE7"/>
<reference evidence="1" key="2">
    <citation type="journal article" date="2015" name="Data Brief">
        <title>Shoot transcriptome of the giant reed, Arundo donax.</title>
        <authorList>
            <person name="Barrero R.A."/>
            <person name="Guerrero F.D."/>
            <person name="Moolhuijzen P."/>
            <person name="Goolsby J.A."/>
            <person name="Tidwell J."/>
            <person name="Bellgard S.E."/>
            <person name="Bellgard M.I."/>
        </authorList>
    </citation>
    <scope>NUCLEOTIDE SEQUENCE</scope>
    <source>
        <tissue evidence="1">Shoot tissue taken approximately 20 cm above the soil surface</tissue>
    </source>
</reference>
<sequence length="16" mass="1969">MKGRAVQYVYQTKRQI</sequence>
<reference evidence="1" key="1">
    <citation type="submission" date="2014-09" db="EMBL/GenBank/DDBJ databases">
        <authorList>
            <person name="Magalhaes I.L.F."/>
            <person name="Oliveira U."/>
            <person name="Santos F.R."/>
            <person name="Vidigal T.H.D.A."/>
            <person name="Brescovit A.D."/>
            <person name="Santos A.J."/>
        </authorList>
    </citation>
    <scope>NUCLEOTIDE SEQUENCE</scope>
    <source>
        <tissue evidence="1">Shoot tissue taken approximately 20 cm above the soil surface</tissue>
    </source>
</reference>
<evidence type="ECO:0000313" key="1">
    <source>
        <dbReference type="EMBL" id="JAD73520.1"/>
    </source>
</evidence>